<dbReference type="Proteomes" id="UP000886520">
    <property type="component" value="Chromosome 25"/>
</dbReference>
<reference evidence="2" key="1">
    <citation type="submission" date="2021-01" db="EMBL/GenBank/DDBJ databases">
        <title>Adiantum capillus-veneris genome.</title>
        <authorList>
            <person name="Fang Y."/>
            <person name="Liao Q."/>
        </authorList>
    </citation>
    <scope>NUCLEOTIDE SEQUENCE</scope>
    <source>
        <strain evidence="2">H3</strain>
        <tissue evidence="2">Leaf</tissue>
    </source>
</reference>
<comment type="caution">
    <text evidence="2">The sequence shown here is derived from an EMBL/GenBank/DDBJ whole genome shotgun (WGS) entry which is preliminary data.</text>
</comment>
<organism evidence="2 3">
    <name type="scientific">Adiantum capillus-veneris</name>
    <name type="common">Maidenhair fern</name>
    <dbReference type="NCBI Taxonomy" id="13818"/>
    <lineage>
        <taxon>Eukaryota</taxon>
        <taxon>Viridiplantae</taxon>
        <taxon>Streptophyta</taxon>
        <taxon>Embryophyta</taxon>
        <taxon>Tracheophyta</taxon>
        <taxon>Polypodiopsida</taxon>
        <taxon>Polypodiidae</taxon>
        <taxon>Polypodiales</taxon>
        <taxon>Pteridineae</taxon>
        <taxon>Pteridaceae</taxon>
        <taxon>Vittarioideae</taxon>
        <taxon>Adiantum</taxon>
    </lineage>
</organism>
<sequence>MDKETPNAHRGAHTRVARAAPDDESQEIAAKYRGYEKEYLRRINHKYFSGATLSGDQVFESSVTVDGFGFKESKIAPLKKFVEGPSICEEHGRGSVADTAPGLSKKNGAKKS</sequence>
<feature type="region of interest" description="Disordered" evidence="1">
    <location>
        <begin position="1"/>
        <end position="24"/>
    </location>
</feature>
<accession>A0A9D4Z4G4</accession>
<keyword evidence="3" id="KW-1185">Reference proteome</keyword>
<evidence type="ECO:0000313" key="2">
    <source>
        <dbReference type="EMBL" id="KAI5059471.1"/>
    </source>
</evidence>
<proteinExistence type="predicted"/>
<dbReference type="AlphaFoldDB" id="A0A9D4Z4G4"/>
<dbReference type="OrthoDB" id="1669448at2759"/>
<feature type="region of interest" description="Disordered" evidence="1">
    <location>
        <begin position="89"/>
        <end position="112"/>
    </location>
</feature>
<dbReference type="EMBL" id="JABFUD020000025">
    <property type="protein sequence ID" value="KAI5059471.1"/>
    <property type="molecule type" value="Genomic_DNA"/>
</dbReference>
<name>A0A9D4Z4G4_ADICA</name>
<gene>
    <name evidence="2" type="ORF">GOP47_0025790</name>
</gene>
<evidence type="ECO:0000256" key="1">
    <source>
        <dbReference type="SAM" id="MobiDB-lite"/>
    </source>
</evidence>
<evidence type="ECO:0000313" key="3">
    <source>
        <dbReference type="Proteomes" id="UP000886520"/>
    </source>
</evidence>
<protein>
    <submittedName>
        <fullName evidence="2">Uncharacterized protein</fullName>
    </submittedName>
</protein>